<dbReference type="EMBL" id="CP002085">
    <property type="protein sequence ID" value="ADK83455.1"/>
    <property type="molecule type" value="Genomic_DNA"/>
</dbReference>
<dbReference type="PROSITE" id="PS50206">
    <property type="entry name" value="RHODANESE_3"/>
    <property type="match status" value="1"/>
</dbReference>
<proteinExistence type="predicted"/>
<dbReference type="Gene3D" id="3.40.250.10">
    <property type="entry name" value="Rhodanese-like domain"/>
    <property type="match status" value="1"/>
</dbReference>
<dbReference type="Pfam" id="PF00581">
    <property type="entry name" value="Rhodanese"/>
    <property type="match status" value="1"/>
</dbReference>
<dbReference type="InterPro" id="IPR036873">
    <property type="entry name" value="Rhodanese-like_dom_sf"/>
</dbReference>
<keyword evidence="3" id="KW-1185">Reference proteome</keyword>
<dbReference type="STRING" id="644282.Deba_0076"/>
<gene>
    <name evidence="2" type="ordered locus">Deba_0076</name>
</gene>
<dbReference type="AlphaFoldDB" id="E1QDD6"/>
<protein>
    <submittedName>
        <fullName evidence="2">Rhodanese domain protein</fullName>
    </submittedName>
</protein>
<evidence type="ECO:0000313" key="2">
    <source>
        <dbReference type="EMBL" id="ADK83455.1"/>
    </source>
</evidence>
<dbReference type="Proteomes" id="UP000009047">
    <property type="component" value="Chromosome"/>
</dbReference>
<name>E1QDD6_DESB2</name>
<dbReference type="InterPro" id="IPR001763">
    <property type="entry name" value="Rhodanese-like_dom"/>
</dbReference>
<dbReference type="OrthoDB" id="9789348at2"/>
<dbReference type="KEGG" id="dbr:Deba_0076"/>
<dbReference type="SMART" id="SM00450">
    <property type="entry name" value="RHOD"/>
    <property type="match status" value="1"/>
</dbReference>
<accession>E1QDD6</accession>
<dbReference type="eggNOG" id="COG0607">
    <property type="taxonomic scope" value="Bacteria"/>
</dbReference>
<dbReference type="RefSeq" id="WP_013256911.1">
    <property type="nucleotide sequence ID" value="NC_014365.1"/>
</dbReference>
<dbReference type="SUPFAM" id="SSF52821">
    <property type="entry name" value="Rhodanese/Cell cycle control phosphatase"/>
    <property type="match status" value="1"/>
</dbReference>
<evidence type="ECO:0000259" key="1">
    <source>
        <dbReference type="PROSITE" id="PS50206"/>
    </source>
</evidence>
<evidence type="ECO:0000313" key="3">
    <source>
        <dbReference type="Proteomes" id="UP000009047"/>
    </source>
</evidence>
<reference evidence="2 3" key="1">
    <citation type="journal article" date="2010" name="Stand. Genomic Sci.">
        <title>Complete genome sequence of Desulfarculus baarsii type strain (2st14).</title>
        <authorList>
            <person name="Sun H."/>
            <person name="Spring S."/>
            <person name="Lapidus A."/>
            <person name="Davenport K."/>
            <person name="Del Rio T.G."/>
            <person name="Tice H."/>
            <person name="Nolan M."/>
            <person name="Copeland A."/>
            <person name="Cheng J.F."/>
            <person name="Lucas S."/>
            <person name="Tapia R."/>
            <person name="Goodwin L."/>
            <person name="Pitluck S."/>
            <person name="Ivanova N."/>
            <person name="Pagani I."/>
            <person name="Mavromatis K."/>
            <person name="Ovchinnikova G."/>
            <person name="Pati A."/>
            <person name="Chen A."/>
            <person name="Palaniappan K."/>
            <person name="Hauser L."/>
            <person name="Chang Y.J."/>
            <person name="Jeffries C.D."/>
            <person name="Detter J.C."/>
            <person name="Han C."/>
            <person name="Rohde M."/>
            <person name="Brambilla E."/>
            <person name="Goker M."/>
            <person name="Woyke T."/>
            <person name="Bristow J."/>
            <person name="Eisen J.A."/>
            <person name="Markowitz V."/>
            <person name="Hugenholtz P."/>
            <person name="Kyrpides N.C."/>
            <person name="Klenk H.P."/>
            <person name="Land M."/>
        </authorList>
    </citation>
    <scope>NUCLEOTIDE SEQUENCE [LARGE SCALE GENOMIC DNA]</scope>
    <source>
        <strain evidence="3">ATCC 33931 / DSM 2075 / LMG 7858 / VKM B-1802 / 2st14</strain>
    </source>
</reference>
<feature type="domain" description="Rhodanese" evidence="1">
    <location>
        <begin position="58"/>
        <end position="152"/>
    </location>
</feature>
<sequence>MAFDLKKLVCRALAVLALAAAAGLAFNLLMPQGVGWLPPELSEPLWRAVSLEQAAAMHKRGALFVDARDPGDFKLAQVRGAVNLYREEWDQMRGLLAGVLAKAPAVVVYGRSQSRRPDAWVAQALRQDGMNDVYVMEADFEQWREAGLPVRQRRRAAQ</sequence>
<dbReference type="CDD" id="cd00158">
    <property type="entry name" value="RHOD"/>
    <property type="match status" value="1"/>
</dbReference>
<dbReference type="HOGENOM" id="CLU_089574_8_0_7"/>
<organism evidence="2 3">
    <name type="scientific">Desulfarculus baarsii (strain ATCC 33931 / DSM 2075 / LMG 7858 / VKM B-1802 / 2st14)</name>
    <dbReference type="NCBI Taxonomy" id="644282"/>
    <lineage>
        <taxon>Bacteria</taxon>
        <taxon>Pseudomonadati</taxon>
        <taxon>Thermodesulfobacteriota</taxon>
        <taxon>Desulfarculia</taxon>
        <taxon>Desulfarculales</taxon>
        <taxon>Desulfarculaceae</taxon>
        <taxon>Desulfarculus</taxon>
    </lineage>
</organism>